<protein>
    <recommendedName>
        <fullName evidence="4">SMP domain-containing protein</fullName>
    </recommendedName>
</protein>
<comment type="caution">
    <text evidence="2">The sequence shown here is derived from an EMBL/GenBank/DDBJ whole genome shotgun (WGS) entry which is preliminary data.</text>
</comment>
<reference evidence="2 3" key="1">
    <citation type="submission" date="2024-01" db="EMBL/GenBank/DDBJ databases">
        <title>Pedobacter sp. nov., isolated from oil-contaminated soil.</title>
        <authorList>
            <person name="Le N.T.T."/>
        </authorList>
    </citation>
    <scope>NUCLEOTIDE SEQUENCE [LARGE SCALE GENOMIC DNA]</scope>
    <source>
        <strain evidence="2 3">VNH31</strain>
    </source>
</reference>
<feature type="compositionally biased region" description="Polar residues" evidence="1">
    <location>
        <begin position="35"/>
        <end position="48"/>
    </location>
</feature>
<evidence type="ECO:0000313" key="3">
    <source>
        <dbReference type="Proteomes" id="UP001337681"/>
    </source>
</evidence>
<feature type="compositionally biased region" description="Basic and acidic residues" evidence="1">
    <location>
        <begin position="49"/>
        <end position="61"/>
    </location>
</feature>
<keyword evidence="3" id="KW-1185">Reference proteome</keyword>
<gene>
    <name evidence="2" type="ORF">VRU49_03880</name>
</gene>
<name>A0ABU7GZQ5_9SPHI</name>
<dbReference type="RefSeq" id="WP_330145469.1">
    <property type="nucleotide sequence ID" value="NZ_JAZDQU010000001.1"/>
</dbReference>
<evidence type="ECO:0000313" key="2">
    <source>
        <dbReference type="EMBL" id="MEE1884555.1"/>
    </source>
</evidence>
<proteinExistence type="predicted"/>
<sequence length="61" mass="6685">MKNFNKTDVKLNQQGEPTSDRMHEKTSARALTKKQGISNSGGQASYETSNKRTGGDKGNKK</sequence>
<accession>A0ABU7GZQ5</accession>
<dbReference type="Proteomes" id="UP001337681">
    <property type="component" value="Unassembled WGS sequence"/>
</dbReference>
<evidence type="ECO:0000256" key="1">
    <source>
        <dbReference type="SAM" id="MobiDB-lite"/>
    </source>
</evidence>
<dbReference type="EMBL" id="JAZDQU010000001">
    <property type="protein sequence ID" value="MEE1884555.1"/>
    <property type="molecule type" value="Genomic_DNA"/>
</dbReference>
<evidence type="ECO:0008006" key="4">
    <source>
        <dbReference type="Google" id="ProtNLM"/>
    </source>
</evidence>
<organism evidence="2 3">
    <name type="scientific">Pedobacter flavus</name>
    <dbReference type="NCBI Taxonomy" id="3113906"/>
    <lineage>
        <taxon>Bacteria</taxon>
        <taxon>Pseudomonadati</taxon>
        <taxon>Bacteroidota</taxon>
        <taxon>Sphingobacteriia</taxon>
        <taxon>Sphingobacteriales</taxon>
        <taxon>Sphingobacteriaceae</taxon>
        <taxon>Pedobacter</taxon>
    </lineage>
</organism>
<feature type="compositionally biased region" description="Basic and acidic residues" evidence="1">
    <location>
        <begin position="18"/>
        <end position="27"/>
    </location>
</feature>
<feature type="region of interest" description="Disordered" evidence="1">
    <location>
        <begin position="1"/>
        <end position="61"/>
    </location>
</feature>